<name>A0ABV7YDW3_9ACTN</name>
<proteinExistence type="predicted"/>
<evidence type="ECO:0000313" key="2">
    <source>
        <dbReference type="Proteomes" id="UP001595699"/>
    </source>
</evidence>
<evidence type="ECO:0000313" key="1">
    <source>
        <dbReference type="EMBL" id="MFC3763526.1"/>
    </source>
</evidence>
<reference evidence="2" key="1">
    <citation type="journal article" date="2019" name="Int. J. Syst. Evol. Microbiol.">
        <title>The Global Catalogue of Microorganisms (GCM) 10K type strain sequencing project: providing services to taxonomists for standard genome sequencing and annotation.</title>
        <authorList>
            <consortium name="The Broad Institute Genomics Platform"/>
            <consortium name="The Broad Institute Genome Sequencing Center for Infectious Disease"/>
            <person name="Wu L."/>
            <person name="Ma J."/>
        </authorList>
    </citation>
    <scope>NUCLEOTIDE SEQUENCE [LARGE SCALE GENOMIC DNA]</scope>
    <source>
        <strain evidence="2">CGMCC 4.7241</strain>
    </source>
</reference>
<dbReference type="Proteomes" id="UP001595699">
    <property type="component" value="Unassembled WGS sequence"/>
</dbReference>
<comment type="caution">
    <text evidence="1">The sequence shown here is derived from an EMBL/GenBank/DDBJ whole genome shotgun (WGS) entry which is preliminary data.</text>
</comment>
<protein>
    <submittedName>
        <fullName evidence="1">Uncharacterized protein</fullName>
    </submittedName>
</protein>
<dbReference type="RefSeq" id="WP_205115561.1">
    <property type="nucleotide sequence ID" value="NZ_JAFBCM010000001.1"/>
</dbReference>
<gene>
    <name evidence="1" type="ORF">ACFOUW_21990</name>
</gene>
<sequence>MNDQPTVIENVAFLDLSQATPENLARLEEIRGVATLVVPADGGELLTRVRLVDVAHVIPVPRDAHVRFHTGMFTLSGEALADPGGDNEVLVVIGGLVVTTPVERVGYREVVVIGAVLAPRGSETALGIGLTRVTGAVNYYTYVQGQRFQPLSGEIRISGETLANHGGNAGDVLMLAGDVIITSLAPRVGFQEVFWGGRLLAPRSSEGVLAPRLVGGGELIWYGGEPRFFKGQETFGRGFFDALDGPVALALVGDFRIESDVPAELLRAKVSEVTLVGNLSARKELVSALQVLTTEKYGNLVVSDGHGDA</sequence>
<dbReference type="EMBL" id="JBHRZH010000019">
    <property type="protein sequence ID" value="MFC3763526.1"/>
    <property type="molecule type" value="Genomic_DNA"/>
</dbReference>
<keyword evidence="2" id="KW-1185">Reference proteome</keyword>
<accession>A0ABV7YDW3</accession>
<organism evidence="1 2">
    <name type="scientific">Tenggerimyces flavus</name>
    <dbReference type="NCBI Taxonomy" id="1708749"/>
    <lineage>
        <taxon>Bacteria</taxon>
        <taxon>Bacillati</taxon>
        <taxon>Actinomycetota</taxon>
        <taxon>Actinomycetes</taxon>
        <taxon>Propionibacteriales</taxon>
        <taxon>Nocardioidaceae</taxon>
        <taxon>Tenggerimyces</taxon>
    </lineage>
</organism>